<dbReference type="InterPro" id="IPR013324">
    <property type="entry name" value="RNA_pol_sigma_r3/r4-like"/>
</dbReference>
<dbReference type="EMBL" id="JACRYT010000021">
    <property type="protein sequence ID" value="MBC6680920.1"/>
    <property type="molecule type" value="Genomic_DNA"/>
</dbReference>
<protein>
    <submittedName>
        <fullName evidence="7">RNA polymerase sigma factor</fullName>
    </submittedName>
</protein>
<dbReference type="Gene3D" id="1.10.10.10">
    <property type="entry name" value="Winged helix-like DNA-binding domain superfamily/Winged helix DNA-binding domain"/>
    <property type="match status" value="1"/>
</dbReference>
<dbReference type="InterPro" id="IPR039425">
    <property type="entry name" value="RNA_pol_sigma-70-like"/>
</dbReference>
<evidence type="ECO:0000256" key="5">
    <source>
        <dbReference type="ARBA" id="ARBA00023163"/>
    </source>
</evidence>
<dbReference type="RefSeq" id="WP_187304015.1">
    <property type="nucleotide sequence ID" value="NZ_JACRYT010000021.1"/>
</dbReference>
<comment type="similarity">
    <text evidence="1">Belongs to the sigma-70 factor family. ECF subfamily.</text>
</comment>
<dbReference type="AlphaFoldDB" id="A0A923SRT6"/>
<reference evidence="7" key="1">
    <citation type="submission" date="2020-08" db="EMBL/GenBank/DDBJ databases">
        <title>Genome public.</title>
        <authorList>
            <person name="Liu C."/>
            <person name="Sun Q."/>
        </authorList>
    </citation>
    <scope>NUCLEOTIDE SEQUENCE</scope>
    <source>
        <strain evidence="7">BX12</strain>
    </source>
</reference>
<gene>
    <name evidence="7" type="ORF">H9L42_13925</name>
</gene>
<evidence type="ECO:0000313" key="8">
    <source>
        <dbReference type="Proteomes" id="UP000602647"/>
    </source>
</evidence>
<keyword evidence="3" id="KW-0731">Sigma factor</keyword>
<keyword evidence="4" id="KW-0238">DNA-binding</keyword>
<dbReference type="InterPro" id="IPR013325">
    <property type="entry name" value="RNA_pol_sigma_r2"/>
</dbReference>
<evidence type="ECO:0000256" key="4">
    <source>
        <dbReference type="ARBA" id="ARBA00023125"/>
    </source>
</evidence>
<dbReference type="CDD" id="cd06171">
    <property type="entry name" value="Sigma70_r4"/>
    <property type="match status" value="1"/>
</dbReference>
<evidence type="ECO:0000256" key="3">
    <source>
        <dbReference type="ARBA" id="ARBA00023082"/>
    </source>
</evidence>
<evidence type="ECO:0000256" key="2">
    <source>
        <dbReference type="ARBA" id="ARBA00023015"/>
    </source>
</evidence>
<evidence type="ECO:0000256" key="1">
    <source>
        <dbReference type="ARBA" id="ARBA00010641"/>
    </source>
</evidence>
<dbReference type="InterPro" id="IPR013249">
    <property type="entry name" value="RNA_pol_sigma70_r4_t2"/>
</dbReference>
<keyword evidence="8" id="KW-1185">Reference proteome</keyword>
<sequence>MNRNKKHTNEKQIKEIFEATVIPLYGDVYKYLLHLGCDCHLAENISQITMEKAWINREKLISVDYKKQWMFRVAYNEYITFLRCVSKEYLYTNNDKLLDEDKSAKLTEDALEILIKNEDLKRLRKALDLLDTKYSVPIRLRYFGGKSHQEIAEILNLNYSTTRSIIARGLSKLKTIFLEMDR</sequence>
<dbReference type="InterPro" id="IPR014284">
    <property type="entry name" value="RNA_pol_sigma-70_dom"/>
</dbReference>
<dbReference type="PANTHER" id="PTHR43133">
    <property type="entry name" value="RNA POLYMERASE ECF-TYPE SIGMA FACTO"/>
    <property type="match status" value="1"/>
</dbReference>
<dbReference type="Gene3D" id="1.10.1740.10">
    <property type="match status" value="1"/>
</dbReference>
<dbReference type="GO" id="GO:0003677">
    <property type="term" value="F:DNA binding"/>
    <property type="evidence" value="ECO:0007669"/>
    <property type="project" value="UniProtKB-KW"/>
</dbReference>
<name>A0A923SRT6_9FIRM</name>
<dbReference type="SUPFAM" id="SSF88659">
    <property type="entry name" value="Sigma3 and sigma4 domains of RNA polymerase sigma factors"/>
    <property type="match status" value="1"/>
</dbReference>
<dbReference type="SUPFAM" id="SSF88946">
    <property type="entry name" value="Sigma2 domain of RNA polymerase sigma factors"/>
    <property type="match status" value="1"/>
</dbReference>
<dbReference type="Pfam" id="PF08281">
    <property type="entry name" value="Sigma70_r4_2"/>
    <property type="match status" value="1"/>
</dbReference>
<accession>A0A923SRT6</accession>
<comment type="caution">
    <text evidence="7">The sequence shown here is derived from an EMBL/GenBank/DDBJ whole genome shotgun (WGS) entry which is preliminary data.</text>
</comment>
<dbReference type="NCBIfam" id="TIGR02937">
    <property type="entry name" value="sigma70-ECF"/>
    <property type="match status" value="1"/>
</dbReference>
<proteinExistence type="inferred from homology"/>
<evidence type="ECO:0000313" key="7">
    <source>
        <dbReference type="EMBL" id="MBC6680920.1"/>
    </source>
</evidence>
<dbReference type="GO" id="GO:0006352">
    <property type="term" value="P:DNA-templated transcription initiation"/>
    <property type="evidence" value="ECO:0007669"/>
    <property type="project" value="InterPro"/>
</dbReference>
<dbReference type="Proteomes" id="UP000602647">
    <property type="component" value="Unassembled WGS sequence"/>
</dbReference>
<evidence type="ECO:0000259" key="6">
    <source>
        <dbReference type="Pfam" id="PF08281"/>
    </source>
</evidence>
<organism evidence="7 8">
    <name type="scientific">Zhenpiania hominis</name>
    <dbReference type="NCBI Taxonomy" id="2763644"/>
    <lineage>
        <taxon>Bacteria</taxon>
        <taxon>Bacillati</taxon>
        <taxon>Bacillota</taxon>
        <taxon>Clostridia</taxon>
        <taxon>Peptostreptococcales</taxon>
        <taxon>Anaerovoracaceae</taxon>
        <taxon>Zhenpiania</taxon>
    </lineage>
</organism>
<dbReference type="InterPro" id="IPR036388">
    <property type="entry name" value="WH-like_DNA-bd_sf"/>
</dbReference>
<keyword evidence="5" id="KW-0804">Transcription</keyword>
<dbReference type="GO" id="GO:0016987">
    <property type="term" value="F:sigma factor activity"/>
    <property type="evidence" value="ECO:0007669"/>
    <property type="project" value="UniProtKB-KW"/>
</dbReference>
<feature type="domain" description="RNA polymerase sigma factor 70 region 4 type 2" evidence="6">
    <location>
        <begin position="121"/>
        <end position="173"/>
    </location>
</feature>
<dbReference type="PANTHER" id="PTHR43133:SF8">
    <property type="entry name" value="RNA POLYMERASE SIGMA FACTOR HI_1459-RELATED"/>
    <property type="match status" value="1"/>
</dbReference>
<keyword evidence="2" id="KW-0805">Transcription regulation</keyword>